<dbReference type="STRING" id="52838.A0A4S8JF87"/>
<dbReference type="GO" id="GO:0003985">
    <property type="term" value="F:acetyl-CoA C-acetyltransferase activity"/>
    <property type="evidence" value="ECO:0007669"/>
    <property type="project" value="TreeGrafter"/>
</dbReference>
<evidence type="ECO:0000256" key="1">
    <source>
        <dbReference type="ARBA" id="ARBA00010982"/>
    </source>
</evidence>
<evidence type="ECO:0000313" key="7">
    <source>
        <dbReference type="Proteomes" id="UP000317650"/>
    </source>
</evidence>
<dbReference type="Pfam" id="PF00108">
    <property type="entry name" value="Thiolase_N"/>
    <property type="match status" value="1"/>
</dbReference>
<protein>
    <recommendedName>
        <fullName evidence="5">Thiolase N-terminal domain-containing protein</fullName>
    </recommendedName>
</protein>
<feature type="signal peptide" evidence="4">
    <location>
        <begin position="1"/>
        <end position="21"/>
    </location>
</feature>
<dbReference type="EMBL" id="PYDT01000005">
    <property type="protein sequence ID" value="THU60355.1"/>
    <property type="molecule type" value="Genomic_DNA"/>
</dbReference>
<evidence type="ECO:0000259" key="5">
    <source>
        <dbReference type="Pfam" id="PF00108"/>
    </source>
</evidence>
<organism evidence="6 7">
    <name type="scientific">Musa balbisiana</name>
    <name type="common">Banana</name>
    <dbReference type="NCBI Taxonomy" id="52838"/>
    <lineage>
        <taxon>Eukaryota</taxon>
        <taxon>Viridiplantae</taxon>
        <taxon>Streptophyta</taxon>
        <taxon>Embryophyta</taxon>
        <taxon>Tracheophyta</taxon>
        <taxon>Spermatophyta</taxon>
        <taxon>Magnoliopsida</taxon>
        <taxon>Liliopsida</taxon>
        <taxon>Zingiberales</taxon>
        <taxon>Musaceae</taxon>
        <taxon>Musa</taxon>
    </lineage>
</organism>
<dbReference type="InterPro" id="IPR016039">
    <property type="entry name" value="Thiolase-like"/>
</dbReference>
<dbReference type="PANTHER" id="PTHR18919">
    <property type="entry name" value="ACETYL-COA C-ACYLTRANSFERASE"/>
    <property type="match status" value="1"/>
</dbReference>
<proteinExistence type="inferred from homology"/>
<dbReference type="GO" id="GO:0005739">
    <property type="term" value="C:mitochondrion"/>
    <property type="evidence" value="ECO:0007669"/>
    <property type="project" value="TreeGrafter"/>
</dbReference>
<dbReference type="GO" id="GO:0006635">
    <property type="term" value="P:fatty acid beta-oxidation"/>
    <property type="evidence" value="ECO:0007669"/>
    <property type="project" value="TreeGrafter"/>
</dbReference>
<dbReference type="SUPFAM" id="SSF53901">
    <property type="entry name" value="Thiolase-like"/>
    <property type="match status" value="1"/>
</dbReference>
<reference evidence="6 7" key="1">
    <citation type="journal article" date="2019" name="Nat. Plants">
        <title>Genome sequencing of Musa balbisiana reveals subgenome evolution and function divergence in polyploid bananas.</title>
        <authorList>
            <person name="Yao X."/>
        </authorList>
    </citation>
    <scope>NUCLEOTIDE SEQUENCE [LARGE SCALE GENOMIC DNA]</scope>
    <source>
        <strain evidence="7">cv. DH-PKW</strain>
        <tissue evidence="6">Leaves</tissue>
    </source>
</reference>
<name>A0A4S8JF87_MUSBA</name>
<feature type="chain" id="PRO_5020787387" description="Thiolase N-terminal domain-containing protein" evidence="4">
    <location>
        <begin position="22"/>
        <end position="133"/>
    </location>
</feature>
<dbReference type="InterPro" id="IPR020616">
    <property type="entry name" value="Thiolase_N"/>
</dbReference>
<evidence type="ECO:0000256" key="2">
    <source>
        <dbReference type="ARBA" id="ARBA00022679"/>
    </source>
</evidence>
<dbReference type="AlphaFoldDB" id="A0A4S8JF87"/>
<evidence type="ECO:0000256" key="4">
    <source>
        <dbReference type="SAM" id="SignalP"/>
    </source>
</evidence>
<comment type="caution">
    <text evidence="6">The sequence shown here is derived from an EMBL/GenBank/DDBJ whole genome shotgun (WGS) entry which is preliminary data.</text>
</comment>
<dbReference type="PANTHER" id="PTHR18919:SF161">
    <property type="entry name" value="ACETYL-COA ACETYLTRANSFERASE 2"/>
    <property type="match status" value="1"/>
</dbReference>
<evidence type="ECO:0000313" key="6">
    <source>
        <dbReference type="EMBL" id="THU60355.1"/>
    </source>
</evidence>
<keyword evidence="4" id="KW-0732">Signal</keyword>
<evidence type="ECO:0000256" key="3">
    <source>
        <dbReference type="ARBA" id="ARBA00023315"/>
    </source>
</evidence>
<gene>
    <name evidence="6" type="ORF">C4D60_Mb07t11770</name>
</gene>
<keyword evidence="2" id="KW-0808">Transferase</keyword>
<feature type="domain" description="Thiolase N-terminal" evidence="5">
    <location>
        <begin position="3"/>
        <end position="109"/>
    </location>
</feature>
<comment type="similarity">
    <text evidence="1">Belongs to the thiolase-like superfamily. Thiolase family.</text>
</comment>
<accession>A0A4S8JF87</accession>
<keyword evidence="7" id="KW-1185">Reference proteome</keyword>
<sequence>MFTATMLAAQSIQLGISVVVAGGMESMSKAPKYIAEASLLTQIFRASTHDSTMIIQKRISVWKRYSSSLVDGTLKDGLWDVYNDYAMGMCSELCADHHSITREDQVEVSAGRGKTLVIIDKDESLEKFDPVKL</sequence>
<dbReference type="Proteomes" id="UP000317650">
    <property type="component" value="Chromosome 7"/>
</dbReference>
<dbReference type="Gene3D" id="3.40.47.10">
    <property type="match status" value="1"/>
</dbReference>
<keyword evidence="3" id="KW-0012">Acyltransferase</keyword>